<dbReference type="InterPro" id="IPR036162">
    <property type="entry name" value="Resolvase-like_N_sf"/>
</dbReference>
<keyword evidence="4" id="KW-1185">Reference proteome</keyword>
<evidence type="ECO:0000259" key="1">
    <source>
        <dbReference type="PROSITE" id="PS51736"/>
    </source>
</evidence>
<dbReference type="SMART" id="SM00857">
    <property type="entry name" value="Resolvase"/>
    <property type="match status" value="1"/>
</dbReference>
<feature type="domain" description="Resolvase/invertase-type recombinase catalytic" evidence="1">
    <location>
        <begin position="9"/>
        <end position="150"/>
    </location>
</feature>
<dbReference type="Pfam" id="PF13408">
    <property type="entry name" value="Zn_ribbon_recom"/>
    <property type="match status" value="1"/>
</dbReference>
<dbReference type="Pfam" id="PF07508">
    <property type="entry name" value="Recombinase"/>
    <property type="match status" value="1"/>
</dbReference>
<feature type="domain" description="Recombinase" evidence="2">
    <location>
        <begin position="167"/>
        <end position="305"/>
    </location>
</feature>
<dbReference type="InterPro" id="IPR011109">
    <property type="entry name" value="DNA_bind_recombinase_dom"/>
</dbReference>
<gene>
    <name evidence="3" type="ORF">ATO3_22255</name>
</gene>
<dbReference type="PROSITE" id="PS51736">
    <property type="entry name" value="RECOMBINASES_3"/>
    <property type="match status" value="1"/>
</dbReference>
<dbReference type="Proteomes" id="UP000215377">
    <property type="component" value="Unassembled WGS sequence"/>
</dbReference>
<dbReference type="Gene3D" id="3.90.1750.20">
    <property type="entry name" value="Putative Large Serine Recombinase, Chain B, Domain 2"/>
    <property type="match status" value="1"/>
</dbReference>
<sequence length="571" mass="62894">MIQSAKPVRVAIYARYSSDLQNPTSIEDQVRLCRQHAARQDGWTVVQVFEDVAISGAMAGRPGFKALQAFISEGGCDIVLFEHLDRLARDLEQLMMFYKKANYADVEMHQLHRGKLGIFDIGILGTFAQLFLEELSHKTRRGLVGRVEAGKNTGGRAYGYRSEVLPPRGGKSDGSIMQIDPEEAAIVRRIFEEYAAGKSPRQIAADLNASAVPAPRGRGAGSGHWKANTIYGHRARGTGILNNELYIGRHVWNRQRYSKHPETGRRVSKPNPPEEWLTTEKPELRIIDEDLWDKVKARQDLIDNSRTRAEADGKTGAGAAQSARRRKYLLSGLLTCGQCGGNLTVAGKGTRRRYYCANAKEKGAAVCTGMPGISEADAAETILGGLREGLMQEEAYEQFRSSYIARKRAEEQESGKVLQRHDARIREVQKTHYKLMAAVENGDYSSPVIKRLNAVDAELSALQAERDTLVPAPIELPTDLPALYRSHVEDLVGTLMDEAVAGPAADELHTLVETVVVSWDEDAELHTLEIRGKLLELLSFSDSKKAATLSGAACSLKLVAGVGFEPTTFRL</sequence>
<dbReference type="PANTHER" id="PTHR30461">
    <property type="entry name" value="DNA-INVERTASE FROM LAMBDOID PROPHAGE"/>
    <property type="match status" value="1"/>
</dbReference>
<dbReference type="InterPro" id="IPR006119">
    <property type="entry name" value="Resolv_N"/>
</dbReference>
<comment type="caution">
    <text evidence="3">The sequence shown here is derived from an EMBL/GenBank/DDBJ whole genome shotgun (WGS) entry which is preliminary data.</text>
</comment>
<proteinExistence type="predicted"/>
<dbReference type="OrthoDB" id="7277848at2"/>
<dbReference type="GO" id="GO:0003677">
    <property type="term" value="F:DNA binding"/>
    <property type="evidence" value="ECO:0007669"/>
    <property type="project" value="InterPro"/>
</dbReference>
<protein>
    <submittedName>
        <fullName evidence="3">Resolvase</fullName>
    </submittedName>
</protein>
<dbReference type="InterPro" id="IPR038109">
    <property type="entry name" value="DNA_bind_recomb_sf"/>
</dbReference>
<dbReference type="InterPro" id="IPR025827">
    <property type="entry name" value="Zn_ribbon_recom_dom"/>
</dbReference>
<dbReference type="AlphaFoldDB" id="A0A225ND78"/>
<dbReference type="PANTHER" id="PTHR30461:SF23">
    <property type="entry name" value="DNA RECOMBINASE-RELATED"/>
    <property type="match status" value="1"/>
</dbReference>
<dbReference type="PROSITE" id="PS51737">
    <property type="entry name" value="RECOMBINASE_DNA_BIND"/>
    <property type="match status" value="1"/>
</dbReference>
<dbReference type="InterPro" id="IPR050639">
    <property type="entry name" value="SSR_resolvase"/>
</dbReference>
<dbReference type="CDD" id="cd00338">
    <property type="entry name" value="Ser_Recombinase"/>
    <property type="match status" value="1"/>
</dbReference>
<dbReference type="Gene3D" id="3.40.50.1390">
    <property type="entry name" value="Resolvase, N-terminal catalytic domain"/>
    <property type="match status" value="1"/>
</dbReference>
<dbReference type="Pfam" id="PF00239">
    <property type="entry name" value="Resolvase"/>
    <property type="match status" value="1"/>
</dbReference>
<dbReference type="RefSeq" id="WP_143747332.1">
    <property type="nucleotide sequence ID" value="NZ_AQQR01000015.1"/>
</dbReference>
<organism evidence="3 4">
    <name type="scientific">Marinibacterium profundimaris</name>
    <dbReference type="NCBI Taxonomy" id="1679460"/>
    <lineage>
        <taxon>Bacteria</taxon>
        <taxon>Pseudomonadati</taxon>
        <taxon>Pseudomonadota</taxon>
        <taxon>Alphaproteobacteria</taxon>
        <taxon>Rhodobacterales</taxon>
        <taxon>Paracoccaceae</taxon>
        <taxon>Marinibacterium</taxon>
    </lineage>
</organism>
<accession>A0A225ND78</accession>
<dbReference type="EMBL" id="AQQR01000015">
    <property type="protein sequence ID" value="OWU69547.1"/>
    <property type="molecule type" value="Genomic_DNA"/>
</dbReference>
<reference evidence="3 4" key="1">
    <citation type="submission" date="2013-04" db="EMBL/GenBank/DDBJ databases">
        <title>Oceanicola sp. 22II1-22F33 Genome Sequencing.</title>
        <authorList>
            <person name="Lai Q."/>
            <person name="Li G."/>
            <person name="Shao Z."/>
        </authorList>
    </citation>
    <scope>NUCLEOTIDE SEQUENCE [LARGE SCALE GENOMIC DNA]</scope>
    <source>
        <strain evidence="3 4">22II1-22F33</strain>
    </source>
</reference>
<name>A0A225ND78_9RHOB</name>
<evidence type="ECO:0000259" key="2">
    <source>
        <dbReference type="PROSITE" id="PS51737"/>
    </source>
</evidence>
<evidence type="ECO:0000313" key="3">
    <source>
        <dbReference type="EMBL" id="OWU69547.1"/>
    </source>
</evidence>
<dbReference type="GO" id="GO:0000150">
    <property type="term" value="F:DNA strand exchange activity"/>
    <property type="evidence" value="ECO:0007669"/>
    <property type="project" value="InterPro"/>
</dbReference>
<dbReference type="SUPFAM" id="SSF53041">
    <property type="entry name" value="Resolvase-like"/>
    <property type="match status" value="1"/>
</dbReference>
<evidence type="ECO:0000313" key="4">
    <source>
        <dbReference type="Proteomes" id="UP000215377"/>
    </source>
</evidence>